<organism evidence="1 2">
    <name type="scientific">Immundisolibacter cernigliae</name>
    <dbReference type="NCBI Taxonomy" id="1810504"/>
    <lineage>
        <taxon>Bacteria</taxon>
        <taxon>Pseudomonadati</taxon>
        <taxon>Pseudomonadota</taxon>
        <taxon>Gammaproteobacteria</taxon>
        <taxon>Immundisolibacterales</taxon>
        <taxon>Immundisolibacteraceae</taxon>
        <taxon>Immundisolibacter</taxon>
    </lineage>
</organism>
<dbReference type="InParanoid" id="A0A1B1YW96"/>
<gene>
    <name evidence="1" type="ORF">PG2T_13570</name>
</gene>
<accession>A0A1B1YW96</accession>
<sequence length="1150" mass="115733">MATLLEQLGSLASGGSVSVDIAGAAGRFADIGATLRGVMTQPPGDFAALLGHLDALPLPKLELAADLTAGLGTLLPQLQGALAGGAQPLSGALSGLGANVQSGLADALGPLLAVVEAVRTLLATDLSCGLIPAFASPPVAAPVPTPAPGDPPAPPAAPVPAPAPVFSAAQVDTAKALLDTLPADMSAPALLGWLHHRIGVADGAGYFGVRAIPLLDDLRDPLDSLMRWDAATGAQLMDEFSATLSALASIVTANSAAQPAVSIPSDTVSELPGAPIGNAAQQLMDALGVLDAAVRADDAAAIAAALGTGQAAQAVLEAQNALFDAQQAAVAALRGAVLALPGRLETGICRLLVLLAPRAAVGGISAAFVPTVPASIGADAFQPVADLLTRVRQWLERLLGALDVGAVTAPLAAVFGQAQDAIQTVEQGIAQLTATARAAFGEADAALSAFDPAAIVAQARAAIEQAVQALADAIGAALGPAGAALTQAITAAGGALDAFDSEALAAPVQALLDELSALLQGPQVQALIDALAQLQALAQQLDALSFAPVADAVIGGIGEVKSALDAIDDAKLVAPMPEMISTAMSVLPPSLVPIINPLLGELDDLVAQSPGPLLDSLRELPQRIAGALAAYSPRALLDEPLGTPFTALTGELDGFSPTAWLDGAHDALDGALGRLAAALEPAPLLAPLTQAHGALTRELAALRPGQLLEPLAAQVEAALATLDGALPTQDLAQALAQVATQVQRLLEPFNQATDVIAAWTAKLALLADPDAQLSAWLDAILAKLPADAPVQLAGPLGALATAVENARAAALQSAWTRARAPLDAALAAADAPARLARLVQAKNALTAPRVAAVSDAAQRAALTAFLAGVDPLGPLGRGLAGLSRLSEAVTRSNTALTALFADWDARYLRLDGPLAGLAPAALTAEALRALLREAIDQQIGAPVVGFLKALKSISALISTFGDALGDLLEAIQSKLAALFAAPQALADAAQALDALVERITGLDLDVYTREVDALHGALVDKLRALDPAALGTVLRGAVQDLLDDITLGAVFTPALRAQLDAAWAQLRARLAALDPGPLVIEPLQAVYERDLLPVAQAFDVGDAMQAVLDKLGALPDELRTELNRVDVAYQAMLAAAPSSSPAGESAAVAF</sequence>
<dbReference type="OrthoDB" id="9834091at2"/>
<proteinExistence type="predicted"/>
<dbReference type="RefSeq" id="WP_068806613.1">
    <property type="nucleotide sequence ID" value="NZ_CP014671.1"/>
</dbReference>
<dbReference type="AlphaFoldDB" id="A0A1B1YW96"/>
<name>A0A1B1YW96_9GAMM</name>
<evidence type="ECO:0000313" key="1">
    <source>
        <dbReference type="EMBL" id="ANX05105.1"/>
    </source>
</evidence>
<evidence type="ECO:0000313" key="2">
    <source>
        <dbReference type="Proteomes" id="UP000092952"/>
    </source>
</evidence>
<reference evidence="2" key="1">
    <citation type="submission" date="2016-03" db="EMBL/GenBank/DDBJ databases">
        <title>Complete genome sequence of Solimmundus cernigliae, representing a novel lineage of polycyclic aromatic hydrocarbon degraders within the Gammaproteobacteria.</title>
        <authorList>
            <person name="Singleton D.R."/>
            <person name="Dickey A.N."/>
            <person name="Scholl E.H."/>
            <person name="Wright F.A."/>
            <person name="Aitken M.D."/>
        </authorList>
    </citation>
    <scope>NUCLEOTIDE SEQUENCE [LARGE SCALE GENOMIC DNA]</scope>
    <source>
        <strain evidence="2">TR3.2</strain>
    </source>
</reference>
<protein>
    <submittedName>
        <fullName evidence="1">Uncharacterized protein</fullName>
    </submittedName>
</protein>
<dbReference type="STRING" id="1810504.PG2T_13570"/>
<keyword evidence="2" id="KW-1185">Reference proteome</keyword>
<dbReference type="EMBL" id="CP014671">
    <property type="protein sequence ID" value="ANX05105.1"/>
    <property type="molecule type" value="Genomic_DNA"/>
</dbReference>
<dbReference type="Proteomes" id="UP000092952">
    <property type="component" value="Chromosome"/>
</dbReference>
<dbReference type="KEGG" id="gbi:PG2T_13570"/>